<proteinExistence type="predicted"/>
<dbReference type="InterPro" id="IPR051021">
    <property type="entry name" value="Mito_Ser/Thr_phosphatase"/>
</dbReference>
<dbReference type="SUPFAM" id="SSF53254">
    <property type="entry name" value="Phosphoglycerate mutase-like"/>
    <property type="match status" value="1"/>
</dbReference>
<comment type="caution">
    <text evidence="2">The sequence shown here is derived from an EMBL/GenBank/DDBJ whole genome shotgun (WGS) entry which is preliminary data.</text>
</comment>
<dbReference type="PANTHER" id="PTHR20935:SF1">
    <property type="entry name" value="SLL1549 PROTEIN"/>
    <property type="match status" value="1"/>
</dbReference>
<dbReference type="EMBL" id="BPFZ01000007">
    <property type="protein sequence ID" value="GIU67137.1"/>
    <property type="molecule type" value="Genomic_DNA"/>
</dbReference>
<dbReference type="InterPro" id="IPR013078">
    <property type="entry name" value="His_Pase_superF_clade-1"/>
</dbReference>
<reference evidence="2" key="2">
    <citation type="journal article" date="2023" name="ISME Commun">
        <title>Characterization of a bloom-associated alphaproteobacterial lineage, 'Candidatus Phycosocius': insights into freshwater algal-bacterial interactions.</title>
        <authorList>
            <person name="Tanabe Y."/>
            <person name="Yamaguchi H."/>
            <person name="Yoshida M."/>
            <person name="Kai A."/>
            <person name="Okazaki Y."/>
        </authorList>
    </citation>
    <scope>NUCLEOTIDE SEQUENCE</scope>
    <source>
        <strain evidence="2">BOTRYCO-1</strain>
    </source>
</reference>
<evidence type="ECO:0000256" key="1">
    <source>
        <dbReference type="ARBA" id="ARBA00022801"/>
    </source>
</evidence>
<evidence type="ECO:0000313" key="2">
    <source>
        <dbReference type="EMBL" id="GIU67137.1"/>
    </source>
</evidence>
<keyword evidence="1" id="KW-0378">Hydrolase</keyword>
<organism evidence="2 3">
    <name type="scientific">Candidatus Phycosocius spiralis</name>
    <dbReference type="NCBI Taxonomy" id="2815099"/>
    <lineage>
        <taxon>Bacteria</taxon>
        <taxon>Pseudomonadati</taxon>
        <taxon>Pseudomonadota</taxon>
        <taxon>Alphaproteobacteria</taxon>
        <taxon>Caulobacterales</taxon>
        <taxon>Caulobacterales incertae sedis</taxon>
        <taxon>Candidatus Phycosocius</taxon>
    </lineage>
</organism>
<reference evidence="2" key="1">
    <citation type="submission" date="2021-05" db="EMBL/GenBank/DDBJ databases">
        <authorList>
            <person name="Tanabe Y."/>
        </authorList>
    </citation>
    <scope>NUCLEOTIDE SEQUENCE</scope>
    <source>
        <strain evidence="2">BOTRYCO-1</strain>
    </source>
</reference>
<dbReference type="PANTHER" id="PTHR20935">
    <property type="entry name" value="PHOSPHOGLYCERATE MUTASE-RELATED"/>
    <property type="match status" value="1"/>
</dbReference>
<dbReference type="CDD" id="cd07067">
    <property type="entry name" value="HP_PGM_like"/>
    <property type="match status" value="1"/>
</dbReference>
<sequence>MLSELVLFRHGKAVRPLEARDDFCRGLTPFGAAQASAQALRLKAAGFLPDLALVSTALRASQTWDACTTAFPKTPVEMSRALYLASPANYLRALEQCMHSSAILIAHNPGLHDLARRLMKGDRGVEAGQTKLMEHLPTSGIAWFHADTGAHSGFKLKQFWAPLPT</sequence>
<keyword evidence="3" id="KW-1185">Reference proteome</keyword>
<name>A0ABQ4PVX6_9PROT</name>
<dbReference type="Gene3D" id="3.40.50.1240">
    <property type="entry name" value="Phosphoglycerate mutase-like"/>
    <property type="match status" value="1"/>
</dbReference>
<evidence type="ECO:0000313" key="3">
    <source>
        <dbReference type="Proteomes" id="UP001161064"/>
    </source>
</evidence>
<gene>
    <name evidence="2" type="ORF">PsB1_1291</name>
</gene>
<accession>A0ABQ4PVX6</accession>
<protein>
    <submittedName>
        <fullName evidence="2">Phosphoglycerate mutase</fullName>
    </submittedName>
</protein>
<dbReference type="InterPro" id="IPR029033">
    <property type="entry name" value="His_PPase_superfam"/>
</dbReference>
<dbReference type="Proteomes" id="UP001161064">
    <property type="component" value="Unassembled WGS sequence"/>
</dbReference>
<dbReference type="RefSeq" id="WP_284359915.1">
    <property type="nucleotide sequence ID" value="NZ_BPFZ01000007.1"/>
</dbReference>